<dbReference type="EMBL" id="JAAYYV010000155">
    <property type="protein sequence ID" value="NLF53915.1"/>
    <property type="molecule type" value="Genomic_DNA"/>
</dbReference>
<comment type="caution">
    <text evidence="3">The sequence shown here is derived from an EMBL/GenBank/DDBJ whole genome shotgun (WGS) entry which is preliminary data.</text>
</comment>
<sequence length="96" mass="10233">MERRLFFRAGGLAIALALAAGVQAADDRPADAPLPEATQGGRAEAPPLPPYRSSLDAYRPYRADEPLRAWKEANDEVGRLGGHMGHLTPAAKGGER</sequence>
<organism evidence="3 4">
    <name type="scientific">Thauera phenolivorans</name>
    <dbReference type="NCBI Taxonomy" id="1792543"/>
    <lineage>
        <taxon>Bacteria</taxon>
        <taxon>Pseudomonadati</taxon>
        <taxon>Pseudomonadota</taxon>
        <taxon>Betaproteobacteria</taxon>
        <taxon>Rhodocyclales</taxon>
        <taxon>Zoogloeaceae</taxon>
        <taxon>Thauera</taxon>
    </lineage>
</organism>
<dbReference type="GO" id="GO:0016787">
    <property type="term" value="F:hydrolase activity"/>
    <property type="evidence" value="ECO:0007669"/>
    <property type="project" value="UniProtKB-KW"/>
</dbReference>
<accession>A0A7X7LVL8</accession>
<dbReference type="Proteomes" id="UP000536534">
    <property type="component" value="Unassembled WGS sequence"/>
</dbReference>
<proteinExistence type="predicted"/>
<dbReference type="RefSeq" id="WP_068808966.1">
    <property type="nucleotide sequence ID" value="NZ_MBFM01000005.1"/>
</dbReference>
<feature type="region of interest" description="Disordered" evidence="1">
    <location>
        <begin position="25"/>
        <end position="57"/>
    </location>
</feature>
<feature type="chain" id="PRO_5031374634" evidence="2">
    <location>
        <begin position="25"/>
        <end position="96"/>
    </location>
</feature>
<dbReference type="AlphaFoldDB" id="A0A7X7LVL8"/>
<feature type="signal peptide" evidence="2">
    <location>
        <begin position="1"/>
        <end position="24"/>
    </location>
</feature>
<protein>
    <submittedName>
        <fullName evidence="3">Hydrolase</fullName>
    </submittedName>
</protein>
<evidence type="ECO:0000256" key="1">
    <source>
        <dbReference type="SAM" id="MobiDB-lite"/>
    </source>
</evidence>
<keyword evidence="3" id="KW-0378">Hydrolase</keyword>
<evidence type="ECO:0000313" key="3">
    <source>
        <dbReference type="EMBL" id="NLF53915.1"/>
    </source>
</evidence>
<keyword evidence="2" id="KW-0732">Signal</keyword>
<gene>
    <name evidence="3" type="ORF">GX576_05875</name>
</gene>
<dbReference type="OrthoDB" id="7022621at2"/>
<evidence type="ECO:0000256" key="2">
    <source>
        <dbReference type="SAM" id="SignalP"/>
    </source>
</evidence>
<name>A0A7X7LVL8_9RHOO</name>
<evidence type="ECO:0000313" key="4">
    <source>
        <dbReference type="Proteomes" id="UP000536534"/>
    </source>
</evidence>
<reference evidence="3 4" key="1">
    <citation type="journal article" date="2020" name="Biotechnol. Biofuels">
        <title>New insights from the biogas microbiome by comprehensive genome-resolved metagenomics of nearly 1600 species originating from multiple anaerobic digesters.</title>
        <authorList>
            <person name="Campanaro S."/>
            <person name="Treu L."/>
            <person name="Rodriguez-R L.M."/>
            <person name="Kovalovszki A."/>
            <person name="Ziels R.M."/>
            <person name="Maus I."/>
            <person name="Zhu X."/>
            <person name="Kougias P.G."/>
            <person name="Basile A."/>
            <person name="Luo G."/>
            <person name="Schluter A."/>
            <person name="Konstantinidis K.T."/>
            <person name="Angelidaki I."/>
        </authorList>
    </citation>
    <scope>NUCLEOTIDE SEQUENCE [LARGE SCALE GENOMIC DNA]</scope>
    <source>
        <strain evidence="3">AS06rmzACSIP_256</strain>
    </source>
</reference>